<protein>
    <recommendedName>
        <fullName evidence="1">YopX protein domain-containing protein</fullName>
    </recommendedName>
</protein>
<dbReference type="SUPFAM" id="SSF159006">
    <property type="entry name" value="YopX-like"/>
    <property type="match status" value="1"/>
</dbReference>
<evidence type="ECO:0000313" key="2">
    <source>
        <dbReference type="EMBL" id="AKF94951.1"/>
    </source>
</evidence>
<dbReference type="NCBIfam" id="TIGR01671">
    <property type="entry name" value="phage_TIGR01671"/>
    <property type="match status" value="1"/>
</dbReference>
<dbReference type="Pfam" id="PF09643">
    <property type="entry name" value="YopX"/>
    <property type="match status" value="1"/>
</dbReference>
<sequence length="85" mass="9620">MDRFDIMQYTGLKDRNGKEIYEGGIVQQSDHPFNGLITINGNYEVGYNEQMGLCCGSWLLFRVKNDAEIIGNIYENPDLIQVGGE</sequence>
<evidence type="ECO:0000259" key="1">
    <source>
        <dbReference type="Pfam" id="PF09643"/>
    </source>
</evidence>
<reference evidence="2" key="1">
    <citation type="submission" date="2015-03" db="EMBL/GenBank/DDBJ databases">
        <title>MIGS Cultured Bacterial/Archaeal sample from Brevibacillus laterosporus.</title>
        <authorList>
            <person name="Zeng D."/>
            <person name="Zhu L."/>
            <person name="Dong G."/>
            <person name="Ye W."/>
            <person name="Ren D."/>
            <person name="Wu L."/>
            <person name="Xu J."/>
            <person name="Li G."/>
            <person name="Guo L."/>
        </authorList>
    </citation>
    <scope>NUCLEOTIDE SEQUENCE</scope>
    <source>
        <strain evidence="2">B9</strain>
    </source>
</reference>
<proteinExistence type="predicted"/>
<gene>
    <name evidence="2" type="ORF">EX87_14785</name>
</gene>
<accession>A0A0F6Y058</accession>
<dbReference type="InterPro" id="IPR010024">
    <property type="entry name" value="CHP16711"/>
</dbReference>
<organism evidence="2">
    <name type="scientific">Brevibacillus laterosporus</name>
    <name type="common">Bacillus laterosporus</name>
    <dbReference type="NCBI Taxonomy" id="1465"/>
    <lineage>
        <taxon>Bacteria</taxon>
        <taxon>Bacillati</taxon>
        <taxon>Bacillota</taxon>
        <taxon>Bacilli</taxon>
        <taxon>Bacillales</taxon>
        <taxon>Paenibacillaceae</taxon>
        <taxon>Brevibacillus</taxon>
    </lineage>
</organism>
<name>A0A0F6Y058_BRELA</name>
<feature type="domain" description="YopX protein" evidence="1">
    <location>
        <begin position="6"/>
        <end position="81"/>
    </location>
</feature>
<dbReference type="InterPro" id="IPR023385">
    <property type="entry name" value="YopX-like_C"/>
</dbReference>
<dbReference type="AlphaFoldDB" id="A0A0F6Y058"/>
<dbReference type="EMBL" id="CP011074">
    <property type="protein sequence ID" value="AKF94951.1"/>
    <property type="molecule type" value="Genomic_DNA"/>
</dbReference>
<dbReference type="Gene3D" id="2.30.30.290">
    <property type="entry name" value="YopX-like domains"/>
    <property type="match status" value="1"/>
</dbReference>
<dbReference type="InterPro" id="IPR019096">
    <property type="entry name" value="YopX_protein"/>
</dbReference>